<evidence type="ECO:0000313" key="2">
    <source>
        <dbReference type="EMBL" id="SDF08051.1"/>
    </source>
</evidence>
<sequence>MELRATTIAVSKDDTLKMIAGYFLGVEEALAEGRVRVDIPTDFNAMVRLKEFVMSGADSRQELHTCFSLEGLQARHAQALRAAREATPAEHGEVDAEVEDKSEARENTSLAGKSPPNTTSSTASA</sequence>
<comment type="caution">
    <text evidence="2">The sequence shown here is derived from an EMBL/GenBank/DDBJ whole genome shotgun (WGS) entry which is preliminary data.</text>
</comment>
<evidence type="ECO:0000256" key="1">
    <source>
        <dbReference type="SAM" id="MobiDB-lite"/>
    </source>
</evidence>
<proteinExistence type="predicted"/>
<feature type="compositionally biased region" description="Basic and acidic residues" evidence="1">
    <location>
        <begin position="82"/>
        <end position="106"/>
    </location>
</feature>
<keyword evidence="3" id="KW-1185">Reference proteome</keyword>
<feature type="compositionally biased region" description="Polar residues" evidence="1">
    <location>
        <begin position="107"/>
        <end position="117"/>
    </location>
</feature>
<dbReference type="EMBL" id="FNAJ01000019">
    <property type="protein sequence ID" value="SDF08051.1"/>
    <property type="molecule type" value="Genomic_DNA"/>
</dbReference>
<dbReference type="RefSeq" id="WP_244172239.1">
    <property type="nucleotide sequence ID" value="NZ_BJVY01000024.1"/>
</dbReference>
<feature type="region of interest" description="Disordered" evidence="1">
    <location>
        <begin position="81"/>
        <end position="125"/>
    </location>
</feature>
<dbReference type="Proteomes" id="UP000198717">
    <property type="component" value="Unassembled WGS sequence"/>
</dbReference>
<reference evidence="2 3" key="1">
    <citation type="submission" date="2016-10" db="EMBL/GenBank/DDBJ databases">
        <authorList>
            <person name="Varghese N."/>
            <person name="Submissions S."/>
        </authorList>
    </citation>
    <scope>NUCLEOTIDE SEQUENCE [LARGE SCALE GENOMIC DNA]</scope>
    <source>
        <strain evidence="2 3">DSM 2260</strain>
    </source>
</reference>
<organism evidence="2 3">
    <name type="scientific">Myxococcus virescens</name>
    <dbReference type="NCBI Taxonomy" id="83456"/>
    <lineage>
        <taxon>Bacteria</taxon>
        <taxon>Pseudomonadati</taxon>
        <taxon>Myxococcota</taxon>
        <taxon>Myxococcia</taxon>
        <taxon>Myxococcales</taxon>
        <taxon>Cystobacterineae</taxon>
        <taxon>Myxococcaceae</taxon>
        <taxon>Myxococcus</taxon>
    </lineage>
</organism>
<gene>
    <name evidence="2" type="ORF">SAMN04488504_11987</name>
</gene>
<evidence type="ECO:0000313" key="3">
    <source>
        <dbReference type="Proteomes" id="UP000198717"/>
    </source>
</evidence>
<protein>
    <submittedName>
        <fullName evidence="2">Uncharacterized protein</fullName>
    </submittedName>
</protein>
<accession>A0ABY0N7D5</accession>
<name>A0ABY0N7D5_9BACT</name>